<keyword evidence="1" id="KW-0812">Transmembrane</keyword>
<keyword evidence="1" id="KW-1133">Transmembrane helix</keyword>
<dbReference type="WBParaSite" id="PgB04_g064_t02">
    <property type="protein sequence ID" value="PgB04_g064_t02"/>
    <property type="gene ID" value="PgB04_g064"/>
</dbReference>
<feature type="transmembrane region" description="Helical" evidence="1">
    <location>
        <begin position="79"/>
        <end position="98"/>
    </location>
</feature>
<reference evidence="3" key="1">
    <citation type="submission" date="2022-11" db="UniProtKB">
        <authorList>
            <consortium name="WormBaseParasite"/>
        </authorList>
    </citation>
    <scope>IDENTIFICATION</scope>
</reference>
<protein>
    <submittedName>
        <fullName evidence="3">Uncharacterized protein</fullName>
    </submittedName>
</protein>
<evidence type="ECO:0000313" key="2">
    <source>
        <dbReference type="Proteomes" id="UP000887569"/>
    </source>
</evidence>
<proteinExistence type="predicted"/>
<dbReference type="AlphaFoldDB" id="A0A914ZH91"/>
<accession>A0A914ZH91</accession>
<evidence type="ECO:0000256" key="1">
    <source>
        <dbReference type="SAM" id="Phobius"/>
    </source>
</evidence>
<evidence type="ECO:0000313" key="3">
    <source>
        <dbReference type="WBParaSite" id="PgB04_g064_t02"/>
    </source>
</evidence>
<keyword evidence="2" id="KW-1185">Reference proteome</keyword>
<name>A0A914ZH91_PARUN</name>
<keyword evidence="1" id="KW-0472">Membrane</keyword>
<sequence length="169" mass="19748">MNVYCECIINTKVPNSTTHLTVVVGSFPFVENRAAREMEVRPLLLTFSTFFSSTKKFYPKCPRREELYATCSNRRRMRVFITTTIMLIMAFHLCVRSSPPPIRAQRVQPRANGMQRRFEFIRFGKRFVDEWNQPYSGMPIRSLVDPNSEKYLPGIRSLPSNAERLLPSY</sequence>
<dbReference type="Proteomes" id="UP000887569">
    <property type="component" value="Unplaced"/>
</dbReference>
<organism evidence="2 3">
    <name type="scientific">Parascaris univalens</name>
    <name type="common">Nematode worm</name>
    <dbReference type="NCBI Taxonomy" id="6257"/>
    <lineage>
        <taxon>Eukaryota</taxon>
        <taxon>Metazoa</taxon>
        <taxon>Ecdysozoa</taxon>
        <taxon>Nematoda</taxon>
        <taxon>Chromadorea</taxon>
        <taxon>Rhabditida</taxon>
        <taxon>Spirurina</taxon>
        <taxon>Ascaridomorpha</taxon>
        <taxon>Ascaridoidea</taxon>
        <taxon>Ascarididae</taxon>
        <taxon>Parascaris</taxon>
    </lineage>
</organism>